<feature type="region of interest" description="Disordered" evidence="2">
    <location>
        <begin position="213"/>
        <end position="278"/>
    </location>
</feature>
<reference evidence="4" key="1">
    <citation type="submission" date="2020-05" db="EMBL/GenBank/DDBJ databases">
        <title>Phylogenomic resolution of chytrid fungi.</title>
        <authorList>
            <person name="Stajich J.E."/>
            <person name="Amses K."/>
            <person name="Simmons R."/>
            <person name="Seto K."/>
            <person name="Myers J."/>
            <person name="Bonds A."/>
            <person name="Quandt C.A."/>
            <person name="Barry K."/>
            <person name="Liu P."/>
            <person name="Grigoriev I."/>
            <person name="Longcore J.E."/>
            <person name="James T.Y."/>
        </authorList>
    </citation>
    <scope>NUCLEOTIDE SEQUENCE</scope>
    <source>
        <strain evidence="4">PLAUS21</strain>
    </source>
</reference>
<evidence type="ECO:0000313" key="4">
    <source>
        <dbReference type="EMBL" id="KAJ3261376.1"/>
    </source>
</evidence>
<dbReference type="GO" id="GO:0006352">
    <property type="term" value="P:DNA-templated transcription initiation"/>
    <property type="evidence" value="ECO:0007669"/>
    <property type="project" value="InterPro"/>
</dbReference>
<comment type="caution">
    <text evidence="4">The sequence shown here is derived from an EMBL/GenBank/DDBJ whole genome shotgun (WGS) entry which is preliminary data.</text>
</comment>
<dbReference type="Gene3D" id="2.40.50.1060">
    <property type="match status" value="1"/>
</dbReference>
<evidence type="ECO:0000259" key="3">
    <source>
        <dbReference type="Pfam" id="PF17875"/>
    </source>
</evidence>
<accession>A0AAD5ULR9</accession>
<evidence type="ECO:0000256" key="2">
    <source>
        <dbReference type="SAM" id="MobiDB-lite"/>
    </source>
</evidence>
<dbReference type="Pfam" id="PF17875">
    <property type="entry name" value="RPA43_OB"/>
    <property type="match status" value="1"/>
</dbReference>
<protein>
    <recommendedName>
        <fullName evidence="3">RPA43 OB domain-containing protein</fullName>
    </recommendedName>
</protein>
<dbReference type="GO" id="GO:0006362">
    <property type="term" value="P:transcription elongation by RNA polymerase I"/>
    <property type="evidence" value="ECO:0007669"/>
    <property type="project" value="TreeGrafter"/>
</dbReference>
<dbReference type="AlphaFoldDB" id="A0AAD5ULR9"/>
<name>A0AAD5ULR9_9FUNG</name>
<dbReference type="GO" id="GO:0005736">
    <property type="term" value="C:RNA polymerase I complex"/>
    <property type="evidence" value="ECO:0007669"/>
    <property type="project" value="TreeGrafter"/>
</dbReference>
<dbReference type="PANTHER" id="PTHR12709:SF5">
    <property type="entry name" value="DNA-DIRECTED RNA POLYMERASE I SUBUNIT RPA43"/>
    <property type="match status" value="1"/>
</dbReference>
<dbReference type="PANTHER" id="PTHR12709">
    <property type="entry name" value="DNA-DIRECTED RNA POLYMERASE II, III"/>
    <property type="match status" value="1"/>
</dbReference>
<dbReference type="EMBL" id="JADGKB010000006">
    <property type="protein sequence ID" value="KAJ3261376.1"/>
    <property type="molecule type" value="Genomic_DNA"/>
</dbReference>
<keyword evidence="1" id="KW-0539">Nucleus</keyword>
<evidence type="ECO:0000313" key="5">
    <source>
        <dbReference type="Proteomes" id="UP001210925"/>
    </source>
</evidence>
<proteinExistence type="predicted"/>
<organism evidence="4 5">
    <name type="scientific">Boothiomyces macroporosus</name>
    <dbReference type="NCBI Taxonomy" id="261099"/>
    <lineage>
        <taxon>Eukaryota</taxon>
        <taxon>Fungi</taxon>
        <taxon>Fungi incertae sedis</taxon>
        <taxon>Chytridiomycota</taxon>
        <taxon>Chytridiomycota incertae sedis</taxon>
        <taxon>Chytridiomycetes</taxon>
        <taxon>Rhizophydiales</taxon>
        <taxon>Terramycetaceae</taxon>
        <taxon>Boothiomyces</taxon>
    </lineage>
</organism>
<dbReference type="InterPro" id="IPR045113">
    <property type="entry name" value="Rpb7-like"/>
</dbReference>
<sequence length="278" mass="31284">MLEKVTLQLKVHLAPKFISNTRAGIEDYLDALLQKDAVIQTESPYMHFDIQVDFTVFSPKVEDSMIGVVNKVSPDHVGCLVYGLFNASIAREKLPGWSWDYEENVWTVGDVTIKPGSVVKFKAERFETCNDILSIHGSMLSDGTGIVDLTGLPPPPMAILPEIPVEVDEREGIVDPYADDTDYEKTPIRKKIIFKGDEDEMDVDTQELGAELINEPSSQVIEAPVEEKAPSQKKDKKKKAKEAQTPEKSKVPKEKSSEKKDKKRKNEENEKEPKKKKK</sequence>
<feature type="domain" description="RPA43 OB" evidence="3">
    <location>
        <begin position="59"/>
        <end position="101"/>
    </location>
</feature>
<dbReference type="InterPro" id="IPR041178">
    <property type="entry name" value="RPA43_OB"/>
</dbReference>
<evidence type="ECO:0000256" key="1">
    <source>
        <dbReference type="ARBA" id="ARBA00023242"/>
    </source>
</evidence>
<feature type="compositionally biased region" description="Basic and acidic residues" evidence="2">
    <location>
        <begin position="241"/>
        <end position="278"/>
    </location>
</feature>
<gene>
    <name evidence="4" type="ORF">HK103_005984</name>
</gene>
<dbReference type="Proteomes" id="UP001210925">
    <property type="component" value="Unassembled WGS sequence"/>
</dbReference>
<keyword evidence="5" id="KW-1185">Reference proteome</keyword>